<dbReference type="EMBL" id="OX459120">
    <property type="protein sequence ID" value="CAI9100337.1"/>
    <property type="molecule type" value="Genomic_DNA"/>
</dbReference>
<organism evidence="8 9">
    <name type="scientific">Oldenlandia corymbosa var. corymbosa</name>
    <dbReference type="NCBI Taxonomy" id="529605"/>
    <lineage>
        <taxon>Eukaryota</taxon>
        <taxon>Viridiplantae</taxon>
        <taxon>Streptophyta</taxon>
        <taxon>Embryophyta</taxon>
        <taxon>Tracheophyta</taxon>
        <taxon>Spermatophyta</taxon>
        <taxon>Magnoliopsida</taxon>
        <taxon>eudicotyledons</taxon>
        <taxon>Gunneridae</taxon>
        <taxon>Pentapetalae</taxon>
        <taxon>asterids</taxon>
        <taxon>lamiids</taxon>
        <taxon>Gentianales</taxon>
        <taxon>Rubiaceae</taxon>
        <taxon>Rubioideae</taxon>
        <taxon>Spermacoceae</taxon>
        <taxon>Hedyotis-Oldenlandia complex</taxon>
        <taxon>Oldenlandia</taxon>
    </lineage>
</organism>
<accession>A0AAV1D0L5</accession>
<evidence type="ECO:0000256" key="5">
    <source>
        <dbReference type="ARBA" id="ARBA00022840"/>
    </source>
</evidence>
<dbReference type="PANTHER" id="PTHR43033:SF5">
    <property type="entry name" value="TRNA(ILE)-LYSIDINE SYNTHETASE"/>
    <property type="match status" value="1"/>
</dbReference>
<evidence type="ECO:0000256" key="6">
    <source>
        <dbReference type="ARBA" id="ARBA00048539"/>
    </source>
</evidence>
<dbReference type="EC" id="6.3.4.19" evidence="1"/>
<keyword evidence="2" id="KW-0436">Ligase</keyword>
<keyword evidence="9" id="KW-1185">Reference proteome</keyword>
<evidence type="ECO:0000313" key="8">
    <source>
        <dbReference type="EMBL" id="CAI9100337.1"/>
    </source>
</evidence>
<dbReference type="InterPro" id="IPR014729">
    <property type="entry name" value="Rossmann-like_a/b/a_fold"/>
</dbReference>
<dbReference type="Gene3D" id="3.40.50.620">
    <property type="entry name" value="HUPs"/>
    <property type="match status" value="1"/>
</dbReference>
<dbReference type="InterPro" id="IPR011063">
    <property type="entry name" value="TilS/TtcA_N"/>
</dbReference>
<dbReference type="GO" id="GO:0005524">
    <property type="term" value="F:ATP binding"/>
    <property type="evidence" value="ECO:0007669"/>
    <property type="project" value="UniProtKB-KW"/>
</dbReference>
<dbReference type="PANTHER" id="PTHR43033">
    <property type="entry name" value="TRNA(ILE)-LYSIDINE SYNTHASE-RELATED"/>
    <property type="match status" value="1"/>
</dbReference>
<dbReference type="GO" id="GO:0008033">
    <property type="term" value="P:tRNA processing"/>
    <property type="evidence" value="ECO:0007669"/>
    <property type="project" value="UniProtKB-KW"/>
</dbReference>
<dbReference type="InterPro" id="IPR012094">
    <property type="entry name" value="tRNA_Ile_lys_synt"/>
</dbReference>
<evidence type="ECO:0000256" key="4">
    <source>
        <dbReference type="ARBA" id="ARBA00022741"/>
    </source>
</evidence>
<protein>
    <recommendedName>
        <fullName evidence="1">tRNA(Ile)-lysidine synthetase</fullName>
        <ecNumber evidence="1">6.3.4.19</ecNumber>
    </recommendedName>
</protein>
<evidence type="ECO:0000259" key="7">
    <source>
        <dbReference type="Pfam" id="PF01171"/>
    </source>
</evidence>
<keyword evidence="5" id="KW-0067">ATP-binding</keyword>
<feature type="domain" description="tRNA(Ile)-lysidine/2-thiocytidine synthase N-terminal" evidence="7">
    <location>
        <begin position="91"/>
        <end position="297"/>
    </location>
</feature>
<dbReference type="NCBIfam" id="TIGR02432">
    <property type="entry name" value="lysidine_TilS_N"/>
    <property type="match status" value="1"/>
</dbReference>
<sequence length="717" mass="79625">MARGLIAASPHIIKSNPIFTSIFRARLLENFPLQLCSSLVPAILLQRFSWPPTRFLCSCSYQQDAVAEMTRYKEAFARRMDMAGLKPHHRLAIGVSGGPDSMALCILASMWKKDGHCAVATEESDEFVDGLVGIVIDHGLRPESKDEANLVCNRVRNMGVRCEIAPCEWSEGRPKPGHLQEAARDKRYQLLRDICIKHKTGVLLIAHHADDQAELFILRLSRSSGVLGLSGMAFVSQLYPTHTYHSSELLSWPGILLVRPLLDFSKEDMYQICLGANQEWVEDPTNQSSLFARNRIRMGLNNLSSSIFRAELLAVISACRRTRVHVDQVCTKLINEAVNIMPEGYAVINVGILDPGYVDDIILSKFLTLILQFISQRHKPVRGSASKLLMDYIRSSPCKTCVTAAGCYLCPSPGSKGSKVLVCCSVDSSALLKMEVLQALYNDIHPSISTEVEQIVENAKSSSESFISGDTDDRLLGLTSSQFRGRSFSECVITEAKRLGILSSSTFDTIVSLQNQESEYFKPTTEAIYDHGLNDEGESVRVSSRRNIYPGQVCYFMNRFLIRWNPCIKIPSLSSSSENVSEYVIGKQKPCTYCIVDHNKGAEVRSMVDSDWLYLAHLSKSENEESSTEHLLSDAAKQQGKQKIKPWSEFVKLSANKALLSLKSIPVAARRSLPVLVDSRGLLLSIPSVHFQHCPCLAVSAEFKPRVPICGGHSSFL</sequence>
<gene>
    <name evidence="8" type="ORF">OLC1_LOCUS10193</name>
</gene>
<dbReference type="GO" id="GO:0032267">
    <property type="term" value="F:tRNA(Ile)-lysidine synthase activity"/>
    <property type="evidence" value="ECO:0007669"/>
    <property type="project" value="UniProtKB-EC"/>
</dbReference>
<comment type="catalytic activity">
    <reaction evidence="6">
        <text>cytidine(34) in tRNA(Ile2) + L-lysine + ATP = lysidine(34) in tRNA(Ile2) + AMP + diphosphate + H(+)</text>
        <dbReference type="Rhea" id="RHEA:43744"/>
        <dbReference type="Rhea" id="RHEA-COMP:10625"/>
        <dbReference type="Rhea" id="RHEA-COMP:10670"/>
        <dbReference type="ChEBI" id="CHEBI:15378"/>
        <dbReference type="ChEBI" id="CHEBI:30616"/>
        <dbReference type="ChEBI" id="CHEBI:32551"/>
        <dbReference type="ChEBI" id="CHEBI:33019"/>
        <dbReference type="ChEBI" id="CHEBI:82748"/>
        <dbReference type="ChEBI" id="CHEBI:83665"/>
        <dbReference type="ChEBI" id="CHEBI:456215"/>
        <dbReference type="EC" id="6.3.4.19"/>
    </reaction>
</comment>
<reference evidence="8" key="1">
    <citation type="submission" date="2023-03" db="EMBL/GenBank/DDBJ databases">
        <authorList>
            <person name="Julca I."/>
        </authorList>
    </citation>
    <scope>NUCLEOTIDE SEQUENCE</scope>
</reference>
<dbReference type="CDD" id="cd01992">
    <property type="entry name" value="TilS_N"/>
    <property type="match status" value="1"/>
</dbReference>
<keyword evidence="4" id="KW-0547">Nucleotide-binding</keyword>
<evidence type="ECO:0000256" key="1">
    <source>
        <dbReference type="ARBA" id="ARBA00013267"/>
    </source>
</evidence>
<dbReference type="Pfam" id="PF01171">
    <property type="entry name" value="ATP_bind_3"/>
    <property type="match status" value="1"/>
</dbReference>
<dbReference type="Proteomes" id="UP001161247">
    <property type="component" value="Chromosome 3"/>
</dbReference>
<proteinExistence type="inferred from homology"/>
<dbReference type="HAMAP" id="MF_01161">
    <property type="entry name" value="tRNA_Ile_lys_synt"/>
    <property type="match status" value="1"/>
</dbReference>
<evidence type="ECO:0000313" key="9">
    <source>
        <dbReference type="Proteomes" id="UP001161247"/>
    </source>
</evidence>
<dbReference type="InterPro" id="IPR012795">
    <property type="entry name" value="tRNA_Ile_lys_synt_N"/>
</dbReference>
<name>A0AAV1D0L5_OLDCO</name>
<evidence type="ECO:0000256" key="2">
    <source>
        <dbReference type="ARBA" id="ARBA00022598"/>
    </source>
</evidence>
<evidence type="ECO:0000256" key="3">
    <source>
        <dbReference type="ARBA" id="ARBA00022694"/>
    </source>
</evidence>
<dbReference type="SUPFAM" id="SSF52402">
    <property type="entry name" value="Adenine nucleotide alpha hydrolases-like"/>
    <property type="match status" value="1"/>
</dbReference>
<dbReference type="AlphaFoldDB" id="A0AAV1D0L5"/>
<keyword evidence="3" id="KW-0819">tRNA processing</keyword>